<dbReference type="EMBL" id="VSSQ01082323">
    <property type="protein sequence ID" value="MPN30990.1"/>
    <property type="molecule type" value="Genomic_DNA"/>
</dbReference>
<name>A0A645GX99_9ZZZZ</name>
<evidence type="ECO:0000313" key="1">
    <source>
        <dbReference type="EMBL" id="MPN30990.1"/>
    </source>
</evidence>
<accession>A0A645GX99</accession>
<proteinExistence type="predicted"/>
<gene>
    <name evidence="1" type="ORF">SDC9_178461</name>
</gene>
<evidence type="ECO:0008006" key="2">
    <source>
        <dbReference type="Google" id="ProtNLM"/>
    </source>
</evidence>
<protein>
    <recommendedName>
        <fullName evidence="2">TonB-dependent receptor SusC</fullName>
    </recommendedName>
</protein>
<reference evidence="1" key="1">
    <citation type="submission" date="2019-08" db="EMBL/GenBank/DDBJ databases">
        <authorList>
            <person name="Kucharzyk K."/>
            <person name="Murdoch R.W."/>
            <person name="Higgins S."/>
            <person name="Loffler F."/>
        </authorList>
    </citation>
    <scope>NUCLEOTIDE SEQUENCE</scope>
</reference>
<dbReference type="InterPro" id="IPR010917">
    <property type="entry name" value="TonB_rcpt_CS"/>
</dbReference>
<sequence length="41" mass="4723">MAQNVFVITKYTGVDPEVFGNIDNGYYQMPRVYSLGLNFNF</sequence>
<comment type="caution">
    <text evidence="1">The sequence shown here is derived from an EMBL/GenBank/DDBJ whole genome shotgun (WGS) entry which is preliminary data.</text>
</comment>
<organism evidence="1">
    <name type="scientific">bioreactor metagenome</name>
    <dbReference type="NCBI Taxonomy" id="1076179"/>
    <lineage>
        <taxon>unclassified sequences</taxon>
        <taxon>metagenomes</taxon>
        <taxon>ecological metagenomes</taxon>
    </lineage>
</organism>
<dbReference type="PROSITE" id="PS01156">
    <property type="entry name" value="TONB_DEPENDENT_REC_2"/>
    <property type="match status" value="1"/>
</dbReference>
<dbReference type="AlphaFoldDB" id="A0A645GX99"/>